<feature type="region of interest" description="Disordered" evidence="1">
    <location>
        <begin position="77"/>
        <end position="99"/>
    </location>
</feature>
<dbReference type="Proteomes" id="UP000655443">
    <property type="component" value="Unassembled WGS sequence"/>
</dbReference>
<feature type="compositionally biased region" description="Polar residues" evidence="1">
    <location>
        <begin position="83"/>
        <end position="99"/>
    </location>
</feature>
<gene>
    <name evidence="3" type="ORF">GCM10010339_08970</name>
</gene>
<comment type="caution">
    <text evidence="3">The sequence shown here is derived from an EMBL/GenBank/DDBJ whole genome shotgun (WGS) entry which is preliminary data.</text>
</comment>
<dbReference type="AlphaFoldDB" id="A0A919D0A8"/>
<reference evidence="3" key="1">
    <citation type="journal article" date="2014" name="Int. J. Syst. Evol. Microbiol.">
        <title>Complete genome sequence of Corynebacterium casei LMG S-19264T (=DSM 44701T), isolated from a smear-ripened cheese.</title>
        <authorList>
            <consortium name="US DOE Joint Genome Institute (JGI-PGF)"/>
            <person name="Walter F."/>
            <person name="Albersmeier A."/>
            <person name="Kalinowski J."/>
            <person name="Ruckert C."/>
        </authorList>
    </citation>
    <scope>NUCLEOTIDE SEQUENCE</scope>
    <source>
        <strain evidence="3">JCM 4714</strain>
    </source>
</reference>
<accession>A0A919D0A8</accession>
<keyword evidence="4" id="KW-1185">Reference proteome</keyword>
<evidence type="ECO:0000313" key="4">
    <source>
        <dbReference type="Proteomes" id="UP000655443"/>
    </source>
</evidence>
<dbReference type="EMBL" id="BMVG01000001">
    <property type="protein sequence ID" value="GHD99111.1"/>
    <property type="molecule type" value="Genomic_DNA"/>
</dbReference>
<dbReference type="RefSeq" id="WP_189948638.1">
    <property type="nucleotide sequence ID" value="NZ_BMVG01000001.1"/>
</dbReference>
<evidence type="ECO:0008006" key="5">
    <source>
        <dbReference type="Google" id="ProtNLM"/>
    </source>
</evidence>
<evidence type="ECO:0000256" key="2">
    <source>
        <dbReference type="SAM" id="SignalP"/>
    </source>
</evidence>
<protein>
    <recommendedName>
        <fullName evidence="5">Secreted protein</fullName>
    </recommendedName>
</protein>
<sequence>MHKLRKAAVLVAALGSVGLLSAGAAHADQGMGGKGGGGGSRFSVLQSTTCRSHDLNADVLGEVGILNGALGNALNGEGNSGAQESQLGSSMGCNNSVGK</sequence>
<keyword evidence="2" id="KW-0732">Signal</keyword>
<feature type="chain" id="PRO_5037081628" description="Secreted protein" evidence="2">
    <location>
        <begin position="28"/>
        <end position="99"/>
    </location>
</feature>
<name>A0A919D0A8_9ACTN</name>
<evidence type="ECO:0000256" key="1">
    <source>
        <dbReference type="SAM" id="MobiDB-lite"/>
    </source>
</evidence>
<reference evidence="3" key="2">
    <citation type="submission" date="2020-09" db="EMBL/GenBank/DDBJ databases">
        <authorList>
            <person name="Sun Q."/>
            <person name="Ohkuma M."/>
        </authorList>
    </citation>
    <scope>NUCLEOTIDE SEQUENCE</scope>
    <source>
        <strain evidence="3">JCM 4714</strain>
    </source>
</reference>
<organism evidence="3 4">
    <name type="scientific">Streptomyces alanosinicus</name>
    <dbReference type="NCBI Taxonomy" id="68171"/>
    <lineage>
        <taxon>Bacteria</taxon>
        <taxon>Bacillati</taxon>
        <taxon>Actinomycetota</taxon>
        <taxon>Actinomycetes</taxon>
        <taxon>Kitasatosporales</taxon>
        <taxon>Streptomycetaceae</taxon>
        <taxon>Streptomyces</taxon>
    </lineage>
</organism>
<proteinExistence type="predicted"/>
<evidence type="ECO:0000313" key="3">
    <source>
        <dbReference type="EMBL" id="GHD99111.1"/>
    </source>
</evidence>
<feature type="signal peptide" evidence="2">
    <location>
        <begin position="1"/>
        <end position="27"/>
    </location>
</feature>